<dbReference type="InterPro" id="IPR002347">
    <property type="entry name" value="SDR_fam"/>
</dbReference>
<dbReference type="CDD" id="cd05233">
    <property type="entry name" value="SDR_c"/>
    <property type="match status" value="1"/>
</dbReference>
<proteinExistence type="inferred from homology"/>
<reference evidence="4" key="1">
    <citation type="submission" date="2018-08" db="EMBL/GenBank/DDBJ databases">
        <authorList>
            <person name="Kim S.-J."/>
            <person name="Jung G.-Y."/>
        </authorList>
    </citation>
    <scope>NUCLEOTIDE SEQUENCE [LARGE SCALE GENOMIC DNA]</scope>
    <source>
        <strain evidence="4">GY_H</strain>
    </source>
</reference>
<dbReference type="OrthoDB" id="20590at2"/>
<dbReference type="EMBL" id="QRGO01000003">
    <property type="protein sequence ID" value="RDV01162.1"/>
    <property type="molecule type" value="Genomic_DNA"/>
</dbReference>
<dbReference type="Gene3D" id="3.40.50.720">
    <property type="entry name" value="NAD(P)-binding Rossmann-like Domain"/>
    <property type="match status" value="1"/>
</dbReference>
<protein>
    <submittedName>
        <fullName evidence="3">SDR family NAD(P)-dependent oxidoreductase</fullName>
    </submittedName>
</protein>
<evidence type="ECO:0000313" key="4">
    <source>
        <dbReference type="Proteomes" id="UP000263993"/>
    </source>
</evidence>
<dbReference type="Proteomes" id="UP000263993">
    <property type="component" value="Unassembled WGS sequence"/>
</dbReference>
<dbReference type="PRINTS" id="PR00081">
    <property type="entry name" value="GDHRDH"/>
</dbReference>
<dbReference type="GO" id="GO:0016491">
    <property type="term" value="F:oxidoreductase activity"/>
    <property type="evidence" value="ECO:0007669"/>
    <property type="project" value="UniProtKB-KW"/>
</dbReference>
<dbReference type="Pfam" id="PF13561">
    <property type="entry name" value="adh_short_C2"/>
    <property type="match status" value="1"/>
</dbReference>
<dbReference type="PANTHER" id="PTHR43639">
    <property type="entry name" value="OXIDOREDUCTASE, SHORT-CHAIN DEHYDROGENASE/REDUCTASE FAMILY (AFU_ORTHOLOGUE AFUA_5G02870)"/>
    <property type="match status" value="1"/>
</dbReference>
<evidence type="ECO:0000256" key="1">
    <source>
        <dbReference type="ARBA" id="ARBA00006484"/>
    </source>
</evidence>
<comment type="caution">
    <text evidence="3">The sequence shown here is derived from an EMBL/GenBank/DDBJ whole genome shotgun (WGS) entry which is preliminary data.</text>
</comment>
<sequence length="244" mass="24884">MSRPVLLVAGGSRGIGASIAKLAGASGYDVAVNYHSNANAAAGVVAAVKASGGRAVAIQGDMGQEADIERVFAETDKFGAITHFVHSSGIIGPMSRLDEADTATIKNALDVDTFGALLSLRACIRRMSTKHGGTGGSIVMISSMAAVIGGANECVWYAAAKGAVDSMVIGIAREVAREGIRVNGVSPGMIDTDIQPPGRVDRITPSIPIGRVGSPDEVADSVLYLLSDKASYVTGSNLRVSGGR</sequence>
<keyword evidence="2" id="KW-0560">Oxidoreductase</keyword>
<evidence type="ECO:0000313" key="3">
    <source>
        <dbReference type="EMBL" id="RDV01162.1"/>
    </source>
</evidence>
<dbReference type="FunFam" id="3.40.50.720:FF:000084">
    <property type="entry name" value="Short-chain dehydrogenase reductase"/>
    <property type="match status" value="1"/>
</dbReference>
<dbReference type="InterPro" id="IPR036291">
    <property type="entry name" value="NAD(P)-bd_dom_sf"/>
</dbReference>
<dbReference type="AlphaFoldDB" id="A0A371B0U8"/>
<dbReference type="RefSeq" id="WP_115518679.1">
    <property type="nucleotide sequence ID" value="NZ_QRGO01000003.1"/>
</dbReference>
<evidence type="ECO:0000256" key="2">
    <source>
        <dbReference type="ARBA" id="ARBA00023002"/>
    </source>
</evidence>
<comment type="similarity">
    <text evidence="1">Belongs to the short-chain dehydrogenases/reductases (SDR) family.</text>
</comment>
<dbReference type="SUPFAM" id="SSF51735">
    <property type="entry name" value="NAD(P)-binding Rossmann-fold domains"/>
    <property type="match status" value="1"/>
</dbReference>
<name>A0A371B0U8_9BRAD</name>
<dbReference type="PANTHER" id="PTHR43639:SF1">
    <property type="entry name" value="SHORT-CHAIN DEHYDROGENASE_REDUCTASE FAMILY PROTEIN"/>
    <property type="match status" value="1"/>
</dbReference>
<organism evidence="3 4">
    <name type="scientific">Undibacter mobilis</name>
    <dbReference type="NCBI Taxonomy" id="2292256"/>
    <lineage>
        <taxon>Bacteria</taxon>
        <taxon>Pseudomonadati</taxon>
        <taxon>Pseudomonadota</taxon>
        <taxon>Alphaproteobacteria</taxon>
        <taxon>Hyphomicrobiales</taxon>
        <taxon>Nitrobacteraceae</taxon>
        <taxon>Undibacter</taxon>
    </lineage>
</organism>
<gene>
    <name evidence="3" type="ORF">DXH78_18175</name>
</gene>
<accession>A0A371B0U8</accession>
<keyword evidence="4" id="KW-1185">Reference proteome</keyword>